<organism evidence="1 2">
    <name type="scientific">Sphaeroforma arctica JP610</name>
    <dbReference type="NCBI Taxonomy" id="667725"/>
    <lineage>
        <taxon>Eukaryota</taxon>
        <taxon>Ichthyosporea</taxon>
        <taxon>Ichthyophonida</taxon>
        <taxon>Sphaeroforma</taxon>
    </lineage>
</organism>
<feature type="non-terminal residue" evidence="1">
    <location>
        <position position="165"/>
    </location>
</feature>
<proteinExistence type="predicted"/>
<gene>
    <name evidence="1" type="ORF">SARC_13563</name>
</gene>
<name>A0A0L0FCS9_9EUKA</name>
<feature type="non-terminal residue" evidence="1">
    <location>
        <position position="1"/>
    </location>
</feature>
<reference evidence="1 2" key="1">
    <citation type="submission" date="2011-02" db="EMBL/GenBank/DDBJ databases">
        <title>The Genome Sequence of Sphaeroforma arctica JP610.</title>
        <authorList>
            <consortium name="The Broad Institute Genome Sequencing Platform"/>
            <person name="Russ C."/>
            <person name="Cuomo C."/>
            <person name="Young S.K."/>
            <person name="Zeng Q."/>
            <person name="Gargeya S."/>
            <person name="Alvarado L."/>
            <person name="Berlin A."/>
            <person name="Chapman S.B."/>
            <person name="Chen Z."/>
            <person name="Freedman E."/>
            <person name="Gellesch M."/>
            <person name="Goldberg J."/>
            <person name="Griggs A."/>
            <person name="Gujja S."/>
            <person name="Heilman E."/>
            <person name="Heiman D."/>
            <person name="Howarth C."/>
            <person name="Mehta T."/>
            <person name="Neiman D."/>
            <person name="Pearson M."/>
            <person name="Roberts A."/>
            <person name="Saif S."/>
            <person name="Shea T."/>
            <person name="Shenoy N."/>
            <person name="Sisk P."/>
            <person name="Stolte C."/>
            <person name="Sykes S."/>
            <person name="White J."/>
            <person name="Yandava C."/>
            <person name="Burger G."/>
            <person name="Gray M.W."/>
            <person name="Holland P.W.H."/>
            <person name="King N."/>
            <person name="Lang F.B.F."/>
            <person name="Roger A.J."/>
            <person name="Ruiz-Trillo I."/>
            <person name="Haas B."/>
            <person name="Nusbaum C."/>
            <person name="Birren B."/>
        </authorList>
    </citation>
    <scope>NUCLEOTIDE SEQUENCE [LARGE SCALE GENOMIC DNA]</scope>
    <source>
        <strain evidence="1 2">JP610</strain>
    </source>
</reference>
<dbReference type="PANTHER" id="PTHR31859">
    <property type="entry name" value="TETRATRICOPEPTIDE REPEAT PROTEIN 39 FAMILY MEMBER"/>
    <property type="match status" value="1"/>
</dbReference>
<evidence type="ECO:0008006" key="3">
    <source>
        <dbReference type="Google" id="ProtNLM"/>
    </source>
</evidence>
<dbReference type="AlphaFoldDB" id="A0A0L0FCS9"/>
<protein>
    <recommendedName>
        <fullName evidence="3">PIK-related kinase FAT domain-containing protein</fullName>
    </recommendedName>
</protein>
<dbReference type="PANTHER" id="PTHR31859:SF9">
    <property type="entry name" value="TETRATRICOPEPTIDE REPEAT PROTEIN 39B"/>
    <property type="match status" value="1"/>
</dbReference>
<dbReference type="InterPro" id="IPR019412">
    <property type="entry name" value="IML2/TPR_39"/>
</dbReference>
<evidence type="ECO:0000313" key="1">
    <source>
        <dbReference type="EMBL" id="KNC73878.1"/>
    </source>
</evidence>
<evidence type="ECO:0000313" key="2">
    <source>
        <dbReference type="Proteomes" id="UP000054560"/>
    </source>
</evidence>
<sequence length="165" mass="19312">ALNASVEAQSDWTQMHHICYWELMFANACAGKWDKAGEYSTLLFKESKWSKCNFKYMEASFKYMELTEGGREITEKEKADLLKQYNEVAEFKQRIAGKSIPSEKFVIRKARKFSLQNGYLMLPGLEIMIHWNILQYMDNYYLQSTLNLVLKSIATMQKLYEQTAA</sequence>
<dbReference type="Pfam" id="PF10300">
    <property type="entry name" value="Iml2-TPR_39"/>
    <property type="match status" value="1"/>
</dbReference>
<keyword evidence="2" id="KW-1185">Reference proteome</keyword>
<dbReference type="EMBL" id="KQ245032">
    <property type="protein sequence ID" value="KNC73878.1"/>
    <property type="molecule type" value="Genomic_DNA"/>
</dbReference>
<accession>A0A0L0FCS9</accession>
<dbReference type="GeneID" id="25914067"/>
<dbReference type="Proteomes" id="UP000054560">
    <property type="component" value="Unassembled WGS sequence"/>
</dbReference>
<dbReference type="RefSeq" id="XP_014147780.1">
    <property type="nucleotide sequence ID" value="XM_014292305.1"/>
</dbReference>
<dbReference type="eggNOG" id="KOG3783">
    <property type="taxonomic scope" value="Eukaryota"/>
</dbReference>
<dbReference type="OrthoDB" id="43460at2759"/>